<dbReference type="Gene3D" id="3.40.50.150">
    <property type="entry name" value="Vaccinia Virus protein VP39"/>
    <property type="match status" value="1"/>
</dbReference>
<evidence type="ECO:0000313" key="2">
    <source>
        <dbReference type="EMBL" id="HDX30713.1"/>
    </source>
</evidence>
<gene>
    <name evidence="2" type="ORF">ENQ20_04380</name>
</gene>
<name>A0A7C1FJH6_9CHLR</name>
<keyword evidence="2" id="KW-0489">Methyltransferase</keyword>
<dbReference type="InterPro" id="IPR029063">
    <property type="entry name" value="SAM-dependent_MTases_sf"/>
</dbReference>
<dbReference type="EMBL" id="DSMG01000049">
    <property type="protein sequence ID" value="HDX30713.1"/>
    <property type="molecule type" value="Genomic_DNA"/>
</dbReference>
<dbReference type="InterPro" id="IPR013216">
    <property type="entry name" value="Methyltransf_11"/>
</dbReference>
<protein>
    <submittedName>
        <fullName evidence="2">Class I SAM-dependent methyltransferase</fullName>
    </submittedName>
</protein>
<proteinExistence type="predicted"/>
<dbReference type="SUPFAM" id="SSF53335">
    <property type="entry name" value="S-adenosyl-L-methionine-dependent methyltransferases"/>
    <property type="match status" value="1"/>
</dbReference>
<dbReference type="AlphaFoldDB" id="A0A7C1FJH6"/>
<evidence type="ECO:0000259" key="1">
    <source>
        <dbReference type="Pfam" id="PF08241"/>
    </source>
</evidence>
<dbReference type="GO" id="GO:0008757">
    <property type="term" value="F:S-adenosylmethionine-dependent methyltransferase activity"/>
    <property type="evidence" value="ECO:0007669"/>
    <property type="project" value="InterPro"/>
</dbReference>
<dbReference type="GO" id="GO:0032259">
    <property type="term" value="P:methylation"/>
    <property type="evidence" value="ECO:0007669"/>
    <property type="project" value="UniProtKB-KW"/>
</dbReference>
<dbReference type="Pfam" id="PF08241">
    <property type="entry name" value="Methyltransf_11"/>
    <property type="match status" value="1"/>
</dbReference>
<reference evidence="2" key="1">
    <citation type="journal article" date="2020" name="mSystems">
        <title>Genome- and Community-Level Interaction Insights into Carbon Utilization and Element Cycling Functions of Hydrothermarchaeota in Hydrothermal Sediment.</title>
        <authorList>
            <person name="Zhou Z."/>
            <person name="Liu Y."/>
            <person name="Xu W."/>
            <person name="Pan J."/>
            <person name="Luo Z.H."/>
            <person name="Li M."/>
        </authorList>
    </citation>
    <scope>NUCLEOTIDE SEQUENCE [LARGE SCALE GENOMIC DNA]</scope>
    <source>
        <strain evidence="2">SpSt-289</strain>
    </source>
</reference>
<dbReference type="CDD" id="cd02440">
    <property type="entry name" value="AdoMet_MTases"/>
    <property type="match status" value="1"/>
</dbReference>
<accession>A0A7C1FJH6</accession>
<comment type="caution">
    <text evidence="2">The sequence shown here is derived from an EMBL/GenBank/DDBJ whole genome shotgun (WGS) entry which is preliminary data.</text>
</comment>
<feature type="domain" description="Methyltransferase type 11" evidence="1">
    <location>
        <begin position="87"/>
        <end position="181"/>
    </location>
</feature>
<dbReference type="PANTHER" id="PTHR43861">
    <property type="entry name" value="TRANS-ACONITATE 2-METHYLTRANSFERASE-RELATED"/>
    <property type="match status" value="1"/>
</dbReference>
<keyword evidence="2" id="KW-0808">Transferase</keyword>
<sequence length="311" mass="34482">MSFSTRHGMIILSHGVWPKQMTFKQIPFQDSSMSEFVVNPRYLAYQYGAPDKLRIRQEAHEQFSERPSDFFEWALGHFDLRPGLTVLDIGCGPGAYHSRLYAAGCRVIALDHSYGMVEAAQGQAVQQGLPVAALQGDAQALPLVDACVERVMANHMLYHVPDQAAALAEMRRVLKPGGLVMLTTNAADANALFHEAHCEAARALGYTPAARMTERFHLGHLELVRRFFPDATVHVRSDAFLFPSLDAALRYYASAHIDALEDLPADGSHAGRLLPFVAERLRRHLDAQGRLRVPKDAGCFIGRKPIEDGRV</sequence>
<organism evidence="2">
    <name type="scientific">Caldilinea aerophila</name>
    <dbReference type="NCBI Taxonomy" id="133453"/>
    <lineage>
        <taxon>Bacteria</taxon>
        <taxon>Bacillati</taxon>
        <taxon>Chloroflexota</taxon>
        <taxon>Caldilineae</taxon>
        <taxon>Caldilineales</taxon>
        <taxon>Caldilineaceae</taxon>
        <taxon>Caldilinea</taxon>
    </lineage>
</organism>
<dbReference type="PANTHER" id="PTHR43861:SF1">
    <property type="entry name" value="TRANS-ACONITATE 2-METHYLTRANSFERASE"/>
    <property type="match status" value="1"/>
</dbReference>